<dbReference type="EMBL" id="NNRK01000004">
    <property type="protein sequence ID" value="OYR19461.1"/>
    <property type="molecule type" value="Genomic_DNA"/>
</dbReference>
<organism evidence="1 2">
    <name type="scientific">Brucella rhizosphaerae</name>
    <dbReference type="NCBI Taxonomy" id="571254"/>
    <lineage>
        <taxon>Bacteria</taxon>
        <taxon>Pseudomonadati</taxon>
        <taxon>Pseudomonadota</taxon>
        <taxon>Alphaproteobacteria</taxon>
        <taxon>Hyphomicrobiales</taxon>
        <taxon>Brucellaceae</taxon>
        <taxon>Brucella/Ochrobactrum group</taxon>
        <taxon>Brucella</taxon>
    </lineage>
</organism>
<protein>
    <submittedName>
        <fullName evidence="1">Uncharacterized protein</fullName>
    </submittedName>
</protein>
<comment type="caution">
    <text evidence="1">The sequence shown here is derived from an EMBL/GenBank/DDBJ whole genome shotgun (WGS) entry which is preliminary data.</text>
</comment>
<keyword evidence="2" id="KW-1185">Reference proteome</keyword>
<evidence type="ECO:0000313" key="2">
    <source>
        <dbReference type="Proteomes" id="UP000216345"/>
    </source>
</evidence>
<dbReference type="AlphaFoldDB" id="A0A256FYG1"/>
<evidence type="ECO:0000313" key="1">
    <source>
        <dbReference type="EMBL" id="OYR19461.1"/>
    </source>
</evidence>
<gene>
    <name evidence="1" type="ORF">CEV32_4965</name>
</gene>
<proteinExistence type="predicted"/>
<reference evidence="1 2" key="1">
    <citation type="submission" date="2017-07" db="EMBL/GenBank/DDBJ databases">
        <title>Phylogenetic study on the rhizospheric bacterium Ochrobactrum sp. A44.</title>
        <authorList>
            <person name="Krzyzanowska D.M."/>
            <person name="Ossowicki A."/>
            <person name="Rajewska M."/>
            <person name="Maciag T."/>
            <person name="Kaczynski Z."/>
            <person name="Czerwicka M."/>
            <person name="Jafra S."/>
        </authorList>
    </citation>
    <scope>NUCLEOTIDE SEQUENCE [LARGE SCALE GENOMIC DNA]</scope>
    <source>
        <strain evidence="1 2">PR17</strain>
    </source>
</reference>
<sequence>MAYSVMNIAICCLFGRNLDSYLFSYSGRLIRILFLKGAYSA</sequence>
<accession>A0A256FYG1</accession>
<dbReference type="Proteomes" id="UP000216345">
    <property type="component" value="Unassembled WGS sequence"/>
</dbReference>
<name>A0A256FYG1_9HYPH</name>